<dbReference type="STRING" id="1230097.A0A423XE25"/>
<evidence type="ECO:0000313" key="2">
    <source>
        <dbReference type="EMBL" id="ROW14307.1"/>
    </source>
</evidence>
<feature type="region of interest" description="Disordered" evidence="1">
    <location>
        <begin position="1"/>
        <end position="29"/>
    </location>
</feature>
<evidence type="ECO:0008006" key="4">
    <source>
        <dbReference type="Google" id="ProtNLM"/>
    </source>
</evidence>
<comment type="caution">
    <text evidence="2">The sequence shown here is derived from an EMBL/GenBank/DDBJ whole genome shotgun (WGS) entry which is preliminary data.</text>
</comment>
<keyword evidence="3" id="KW-1185">Reference proteome</keyword>
<evidence type="ECO:0000313" key="3">
    <source>
        <dbReference type="Proteomes" id="UP000285146"/>
    </source>
</evidence>
<dbReference type="OrthoDB" id="3759773at2759"/>
<accession>A0A423XE25</accession>
<feature type="compositionally biased region" description="Acidic residues" evidence="1">
    <location>
        <begin position="570"/>
        <end position="586"/>
    </location>
</feature>
<protein>
    <recommendedName>
        <fullName evidence="4">F-box domain-containing protein</fullName>
    </recommendedName>
</protein>
<sequence>MEPDFTGESESTGSDGFSDDSYESDEAIRSPNAGGRAFVLSLPNELLVKIFAYIHDWQPRGHELSSDGDEIVDFRERLDIQCVRLTCRRFCDTSSHLLLDRVTVCMTPRSLQRFEAISRHPTISRGVLGVQFNLSYYDRALAQDMAAFARRIAQEVHSMVGVGQGERTLGGGRPRCDGTEDQAGSTLDEASQLFRALKNLALGQPEGPNGEDSAYQQLARAAHAYYKQSWIEQESLLRDGYVTTVASATARMPLARRFEFHHQPLMATVDKADPGPVQPHILWPFHQALEERPFQDLASNFRSFFCWLGLPFDWTEVNINETTTLPPYDLPVTLLSALSRAGARPKSVILDLPVSDHINQFRLSAEQYEDMRDLGQHIEAFGLSSETFSRSRGPGGPLSVRHTAAMRPLGTFLGALLHTDRLKSLGMQMACTGYHTVQWSLRDLVPIRPLPYPRDIVLRKVPCHLSDLRVLFSCLQYPIHIELDEVELLTGTWAEVLDMLHGKGKEGSFCMWSTGGESRAVGHELWEHIFGSYLDLDTLVQGINPGTECILGLRPNPLRRHDGSLIVDLNDPEGDSSQDEEVSDEG</sequence>
<proteinExistence type="predicted"/>
<feature type="region of interest" description="Disordered" evidence="1">
    <location>
        <begin position="565"/>
        <end position="586"/>
    </location>
</feature>
<dbReference type="Proteomes" id="UP000285146">
    <property type="component" value="Unassembled WGS sequence"/>
</dbReference>
<dbReference type="InParanoid" id="A0A423XE25"/>
<gene>
    <name evidence="2" type="ORF">VPNG_03984</name>
</gene>
<organism evidence="2 3">
    <name type="scientific">Cytospora leucostoma</name>
    <dbReference type="NCBI Taxonomy" id="1230097"/>
    <lineage>
        <taxon>Eukaryota</taxon>
        <taxon>Fungi</taxon>
        <taxon>Dikarya</taxon>
        <taxon>Ascomycota</taxon>
        <taxon>Pezizomycotina</taxon>
        <taxon>Sordariomycetes</taxon>
        <taxon>Sordariomycetidae</taxon>
        <taxon>Diaporthales</taxon>
        <taxon>Cytosporaceae</taxon>
        <taxon>Cytospora</taxon>
    </lineage>
</organism>
<evidence type="ECO:0000256" key="1">
    <source>
        <dbReference type="SAM" id="MobiDB-lite"/>
    </source>
</evidence>
<name>A0A423XE25_9PEZI</name>
<dbReference type="AlphaFoldDB" id="A0A423XE25"/>
<dbReference type="EMBL" id="LKEB01000014">
    <property type="protein sequence ID" value="ROW14307.1"/>
    <property type="molecule type" value="Genomic_DNA"/>
</dbReference>
<reference evidence="2 3" key="1">
    <citation type="submission" date="2015-09" db="EMBL/GenBank/DDBJ databases">
        <title>Host preference determinants of Valsa canker pathogens revealed by comparative genomics.</title>
        <authorList>
            <person name="Yin Z."/>
            <person name="Huang L."/>
        </authorList>
    </citation>
    <scope>NUCLEOTIDE SEQUENCE [LARGE SCALE GENOMIC DNA]</scope>
    <source>
        <strain evidence="2 3">SXYLt</strain>
    </source>
</reference>